<protein>
    <submittedName>
        <fullName evidence="2">Uncharacterized protein</fullName>
    </submittedName>
</protein>
<evidence type="ECO:0000313" key="3">
    <source>
        <dbReference type="Proteomes" id="UP001549773"/>
    </source>
</evidence>
<dbReference type="EMBL" id="JBEWYP010000010">
    <property type="protein sequence ID" value="MET7030654.1"/>
    <property type="molecule type" value="Genomic_DNA"/>
</dbReference>
<evidence type="ECO:0000256" key="1">
    <source>
        <dbReference type="SAM" id="Phobius"/>
    </source>
</evidence>
<dbReference type="RefSeq" id="WP_354619445.1">
    <property type="nucleotide sequence ID" value="NZ_JBEWYP010000010.1"/>
</dbReference>
<evidence type="ECO:0000313" key="2">
    <source>
        <dbReference type="EMBL" id="MET7030654.1"/>
    </source>
</evidence>
<dbReference type="Proteomes" id="UP001549773">
    <property type="component" value="Unassembled WGS sequence"/>
</dbReference>
<feature type="transmembrane region" description="Helical" evidence="1">
    <location>
        <begin position="21"/>
        <end position="40"/>
    </location>
</feature>
<accession>A0ABV2TZF7</accession>
<proteinExistence type="predicted"/>
<keyword evidence="1" id="KW-0472">Membrane</keyword>
<keyword evidence="1" id="KW-0812">Transmembrane</keyword>
<comment type="caution">
    <text evidence="2">The sequence shown here is derived from an EMBL/GenBank/DDBJ whole genome shotgun (WGS) entry which is preliminary data.</text>
</comment>
<reference evidence="2 3" key="1">
    <citation type="submission" date="2024-07" db="EMBL/GenBank/DDBJ databases">
        <title>The genome sequence of type strain Sediminicola luteus GDMCC 1.2596T.</title>
        <authorList>
            <person name="Liu Y."/>
        </authorList>
    </citation>
    <scope>NUCLEOTIDE SEQUENCE [LARGE SCALE GENOMIC DNA]</scope>
    <source>
        <strain evidence="2 3">GDMCC 1.2596</strain>
    </source>
</reference>
<organism evidence="2 3">
    <name type="scientific">Sediminicola luteus</name>
    <dbReference type="NCBI Taxonomy" id="319238"/>
    <lineage>
        <taxon>Bacteria</taxon>
        <taxon>Pseudomonadati</taxon>
        <taxon>Bacteroidota</taxon>
        <taxon>Flavobacteriia</taxon>
        <taxon>Flavobacteriales</taxon>
        <taxon>Flavobacteriaceae</taxon>
        <taxon>Sediminicola</taxon>
    </lineage>
</organism>
<sequence length="344" mass="41010">MIKFFRRIRQSLLSQNRFAKYLLYAIGEIVLVVIGILIALEINNQNELKKNKQTVKLAFKEIQDNLLEDIEASTVSIDNYLKNDSIYNKTLDFENPWTVDDFKNGTFERIGNAYYNFKVNTNGYENLQIHLDKLPIQYNPILRDLKILYVDRYEAIQVVNKRIQNSVFFQLDILFDENYNLDRLRYNTVSEEELDYYLNDDRYKRNAIKYMNDWINILDESQRYRVKAIETYLKIDSLLDNKENEIPYRQLGQFKDSSEVAHLLGNYEPVDASFPLTFKLYFENNYMHSINNYDEKIDIYRIDDDLYMYMAQNYPAIVKIATNKQGTMGVDFLNQPLPRFVKVN</sequence>
<keyword evidence="1" id="KW-1133">Transmembrane helix</keyword>
<keyword evidence="3" id="KW-1185">Reference proteome</keyword>
<gene>
    <name evidence="2" type="ORF">ABXZ32_14700</name>
</gene>
<name>A0ABV2TZF7_9FLAO</name>